<dbReference type="RefSeq" id="WP_025759099.1">
    <property type="nucleotide sequence ID" value="NZ_CABWBZ010000105.1"/>
</dbReference>
<protein>
    <submittedName>
        <fullName evidence="4">Putative tail protein</fullName>
    </submittedName>
</protein>
<accession>A0A658Z341</accession>
<evidence type="ECO:0000259" key="3">
    <source>
        <dbReference type="Pfam" id="PF10145"/>
    </source>
</evidence>
<keyword evidence="1" id="KW-1188">Viral release from host cell</keyword>
<organism evidence="4 5">
    <name type="scientific">Shigella flexneri</name>
    <dbReference type="NCBI Taxonomy" id="623"/>
    <lineage>
        <taxon>Bacteria</taxon>
        <taxon>Pseudomonadati</taxon>
        <taxon>Pseudomonadota</taxon>
        <taxon>Gammaproteobacteria</taxon>
        <taxon>Enterobacterales</taxon>
        <taxon>Enterobacteriaceae</taxon>
        <taxon>Shigella</taxon>
    </lineage>
</organism>
<keyword evidence="2" id="KW-0812">Transmembrane</keyword>
<dbReference type="Pfam" id="PF10145">
    <property type="entry name" value="PhageMin_Tail"/>
    <property type="match status" value="1"/>
</dbReference>
<reference evidence="4 5" key="1">
    <citation type="submission" date="2018-06" db="EMBL/GenBank/DDBJ databases">
        <authorList>
            <consortium name="Pathogen Informatics"/>
            <person name="Doyle S."/>
        </authorList>
    </citation>
    <scope>NUCLEOTIDE SEQUENCE [LARGE SCALE GENOMIC DNA]</scope>
    <source>
        <strain evidence="4 5">4028STDY6275000</strain>
    </source>
</reference>
<evidence type="ECO:0000313" key="5">
    <source>
        <dbReference type="Proteomes" id="UP000260191"/>
    </source>
</evidence>
<proteinExistence type="predicted"/>
<evidence type="ECO:0000313" key="4">
    <source>
        <dbReference type="EMBL" id="SVH90993.1"/>
    </source>
</evidence>
<sequence length="649" mass="69361">MTDSFQLKAIITAVDKVSAPLKGMQRQLKGFKKEFASLSLGAAGAGTAVLGALALPVKSAIALESKMADVRKVVDGLDTPEAFKAMTEQVRDLSTELPMSAEGIAEIVAAGGQAGIARDELMQFTDDAVKMGVAFDATAEESGQMMAQWRTAFKLTQGEVAGLADKINYLGNTGPASAKKISDVVTRIGPLGSVAGVASGEIAAMGATIAGMGVESEIAATGIKNFMLSLTARDSATKSQKKVLRSLRISPKKLAADMQKDARGAMLHVLDSLAKVPKEKQAAVLKALFGKESLGAIAPLLTNLDLLRTNFNRVADAQQYGGSMQKEYAARAATTENQLLLLQNQINAISSTLGETFLPSLNEGIKEMKPFLEEVRTFVRENPEVVKTIAKTGAALLTMGVAIGTLTRITKIMGSVMNMTPAKGLIALLVGGAYLIIDNWETVGPVVKKVWQEVDQVVRAMGGWEQAVKTIATVSALYIGVKAVASIRAATVAQNQWTTAAGKTGLKLKGLGKISLIGGLLELGMMAQEFEKEHPWLVKNFVADALNSGFGLNDKFDEWGKQFHDFVYDMTGWQMPRGDGYLSPDKRYTPNVSLERNQLLSLASSPATRSELKVTFDNAPPGMRVIDLPKTGDPFMKITHDVGYSPFKR</sequence>
<dbReference type="EMBL" id="UIPR01000093">
    <property type="protein sequence ID" value="SVH90993.1"/>
    <property type="molecule type" value="Genomic_DNA"/>
</dbReference>
<gene>
    <name evidence="4" type="ORF">SAMEA3710514_04211</name>
</gene>
<dbReference type="Proteomes" id="UP000260191">
    <property type="component" value="Unassembled WGS sequence"/>
</dbReference>
<name>A0A658Z341_SHIFL</name>
<dbReference type="PANTHER" id="PTHR37813:SF1">
    <property type="entry name" value="FELS-2 PROPHAGE PROTEIN"/>
    <property type="match status" value="1"/>
</dbReference>
<keyword evidence="2" id="KW-1133">Transmembrane helix</keyword>
<dbReference type="NCBIfam" id="TIGR01760">
    <property type="entry name" value="tape_meas_TP901"/>
    <property type="match status" value="1"/>
</dbReference>
<dbReference type="InterPro" id="IPR010090">
    <property type="entry name" value="Phage_tape_meas"/>
</dbReference>
<feature type="transmembrane region" description="Helical" evidence="2">
    <location>
        <begin position="35"/>
        <end position="57"/>
    </location>
</feature>
<dbReference type="AlphaFoldDB" id="A0A658Z341"/>
<evidence type="ECO:0000256" key="2">
    <source>
        <dbReference type="SAM" id="Phobius"/>
    </source>
</evidence>
<keyword evidence="2" id="KW-0472">Membrane</keyword>
<evidence type="ECO:0000256" key="1">
    <source>
        <dbReference type="ARBA" id="ARBA00022612"/>
    </source>
</evidence>
<feature type="domain" description="Phage tail tape measure protein" evidence="3">
    <location>
        <begin position="88"/>
        <end position="290"/>
    </location>
</feature>
<dbReference type="PANTHER" id="PTHR37813">
    <property type="entry name" value="FELS-2 PROPHAGE PROTEIN"/>
    <property type="match status" value="1"/>
</dbReference>